<accession>A0ABQ9JE82</accession>
<keyword evidence="12" id="KW-0539">Nucleus</keyword>
<dbReference type="Gene3D" id="3.30.160.60">
    <property type="entry name" value="Classic Zinc Finger"/>
    <property type="match status" value="2"/>
</dbReference>
<evidence type="ECO:0000256" key="8">
    <source>
        <dbReference type="ARBA" id="ARBA00022737"/>
    </source>
</evidence>
<protein>
    <recommendedName>
        <fullName evidence="4">Protein hunchback</fullName>
    </recommendedName>
</protein>
<organism evidence="15 16">
    <name type="scientific">Molorchus minor</name>
    <dbReference type="NCBI Taxonomy" id="1323400"/>
    <lineage>
        <taxon>Eukaryota</taxon>
        <taxon>Metazoa</taxon>
        <taxon>Ecdysozoa</taxon>
        <taxon>Arthropoda</taxon>
        <taxon>Hexapoda</taxon>
        <taxon>Insecta</taxon>
        <taxon>Pterygota</taxon>
        <taxon>Neoptera</taxon>
        <taxon>Endopterygota</taxon>
        <taxon>Coleoptera</taxon>
        <taxon>Polyphaga</taxon>
        <taxon>Cucujiformia</taxon>
        <taxon>Chrysomeloidea</taxon>
        <taxon>Cerambycidae</taxon>
        <taxon>Lamiinae</taxon>
        <taxon>Monochamini</taxon>
        <taxon>Molorchus</taxon>
    </lineage>
</organism>
<keyword evidence="9 13" id="KW-0863">Zinc-finger</keyword>
<dbReference type="PROSITE" id="PS50157">
    <property type="entry name" value="ZINC_FINGER_C2H2_2"/>
    <property type="match status" value="3"/>
</dbReference>
<evidence type="ECO:0000256" key="4">
    <source>
        <dbReference type="ARBA" id="ARBA00013638"/>
    </source>
</evidence>
<comment type="similarity">
    <text evidence="3">Belongs to the hunchback C2H2-type zinc-finger protein family.</text>
</comment>
<sequence>MYGCIKKMKTNKKVLGKITLSGIVRSNYRSAENNEDYNIVELMVCRSCVRPFAGYLKFAKVCVTTEEKITKYREQIDTNGQYLVELNHVQMFCNENETLGKRTLSGTTGSIFRLTNDTEVFGFKKVPCVVQQKTGCLGYDANNFMVHKKAISRLDYRENSEVIHLLVHKKDNEVEMYECDSCQYRTKFKGNLQIHRLVHRENSEVKMYECESCHFKTKRKGGLKQHLLVHRKNSEVEMYTCKACNFKTKHKSSLANHILIHGEKLEMEVYNEE</sequence>
<evidence type="ECO:0000313" key="15">
    <source>
        <dbReference type="EMBL" id="KAJ8976286.1"/>
    </source>
</evidence>
<keyword evidence="11" id="KW-0238">DNA-binding</keyword>
<keyword evidence="10" id="KW-0862">Zinc</keyword>
<feature type="domain" description="C2H2-type" evidence="14">
    <location>
        <begin position="239"/>
        <end position="266"/>
    </location>
</feature>
<evidence type="ECO:0000256" key="13">
    <source>
        <dbReference type="PROSITE-ProRule" id="PRU00042"/>
    </source>
</evidence>
<feature type="domain" description="C2H2-type" evidence="14">
    <location>
        <begin position="177"/>
        <end position="204"/>
    </location>
</feature>
<keyword evidence="7" id="KW-0479">Metal-binding</keyword>
<evidence type="ECO:0000256" key="11">
    <source>
        <dbReference type="ARBA" id="ARBA00023125"/>
    </source>
</evidence>
<evidence type="ECO:0000256" key="9">
    <source>
        <dbReference type="ARBA" id="ARBA00022771"/>
    </source>
</evidence>
<feature type="domain" description="C2H2-type" evidence="14">
    <location>
        <begin position="208"/>
        <end position="235"/>
    </location>
</feature>
<dbReference type="PANTHER" id="PTHR24392">
    <property type="entry name" value="ZINC FINGER PROTEIN"/>
    <property type="match status" value="1"/>
</dbReference>
<evidence type="ECO:0000256" key="2">
    <source>
        <dbReference type="ARBA" id="ARBA00004123"/>
    </source>
</evidence>
<keyword evidence="6" id="KW-0302">Gap protein</keyword>
<dbReference type="InterPro" id="IPR013087">
    <property type="entry name" value="Znf_C2H2_type"/>
</dbReference>
<comment type="subcellular location">
    <subcellularLocation>
        <location evidence="2">Nucleus</location>
    </subcellularLocation>
</comment>
<name>A0ABQ9JE82_9CUCU</name>
<comment type="function">
    <text evidence="1">Gap class segmentation protein that controls development of head structures.</text>
</comment>
<evidence type="ECO:0000256" key="3">
    <source>
        <dbReference type="ARBA" id="ARBA00007746"/>
    </source>
</evidence>
<dbReference type="SUPFAM" id="SSF57667">
    <property type="entry name" value="beta-beta-alpha zinc fingers"/>
    <property type="match status" value="1"/>
</dbReference>
<evidence type="ECO:0000256" key="5">
    <source>
        <dbReference type="ARBA" id="ARBA00022473"/>
    </source>
</evidence>
<gene>
    <name evidence="15" type="ORF">NQ317_001925</name>
</gene>
<comment type="caution">
    <text evidence="15">The sequence shown here is derived from an EMBL/GenBank/DDBJ whole genome shotgun (WGS) entry which is preliminary data.</text>
</comment>
<keyword evidence="8" id="KW-0677">Repeat</keyword>
<evidence type="ECO:0000259" key="14">
    <source>
        <dbReference type="PROSITE" id="PS50157"/>
    </source>
</evidence>
<dbReference type="EMBL" id="JAPWTJ010000700">
    <property type="protein sequence ID" value="KAJ8976286.1"/>
    <property type="molecule type" value="Genomic_DNA"/>
</dbReference>
<reference evidence="15" key="1">
    <citation type="journal article" date="2023" name="Insect Mol. Biol.">
        <title>Genome sequencing provides insights into the evolution of gene families encoding plant cell wall-degrading enzymes in longhorned beetles.</title>
        <authorList>
            <person name="Shin N.R."/>
            <person name="Okamura Y."/>
            <person name="Kirsch R."/>
            <person name="Pauchet Y."/>
        </authorList>
    </citation>
    <scope>NUCLEOTIDE SEQUENCE</scope>
    <source>
        <strain evidence="15">MMC_N1</strain>
    </source>
</reference>
<dbReference type="SMART" id="SM00355">
    <property type="entry name" value="ZnF_C2H2"/>
    <property type="match status" value="3"/>
</dbReference>
<evidence type="ECO:0000256" key="7">
    <source>
        <dbReference type="ARBA" id="ARBA00022723"/>
    </source>
</evidence>
<keyword evidence="16" id="KW-1185">Reference proteome</keyword>
<dbReference type="Proteomes" id="UP001162164">
    <property type="component" value="Unassembled WGS sequence"/>
</dbReference>
<evidence type="ECO:0000256" key="10">
    <source>
        <dbReference type="ARBA" id="ARBA00022833"/>
    </source>
</evidence>
<evidence type="ECO:0000313" key="16">
    <source>
        <dbReference type="Proteomes" id="UP001162164"/>
    </source>
</evidence>
<dbReference type="PANTHER" id="PTHR24392:SF49">
    <property type="entry name" value="PROTEIN HUNCHBACK"/>
    <property type="match status" value="1"/>
</dbReference>
<evidence type="ECO:0000256" key="1">
    <source>
        <dbReference type="ARBA" id="ARBA00003983"/>
    </source>
</evidence>
<evidence type="ECO:0000256" key="12">
    <source>
        <dbReference type="ARBA" id="ARBA00023242"/>
    </source>
</evidence>
<keyword evidence="5" id="KW-0217">Developmental protein</keyword>
<proteinExistence type="inferred from homology"/>
<evidence type="ECO:0000256" key="6">
    <source>
        <dbReference type="ARBA" id="ARBA00022492"/>
    </source>
</evidence>
<dbReference type="InterPro" id="IPR036236">
    <property type="entry name" value="Znf_C2H2_sf"/>
</dbReference>